<keyword evidence="3" id="KW-1185">Reference proteome</keyword>
<dbReference type="Gene3D" id="3.60.15.10">
    <property type="entry name" value="Ribonuclease Z/Hydroxyacylglutathione hydrolase-like"/>
    <property type="match status" value="1"/>
</dbReference>
<dbReference type="PANTHER" id="PTHR23131">
    <property type="entry name" value="ENDORIBONUCLEASE LACTB2"/>
    <property type="match status" value="1"/>
</dbReference>
<dbReference type="InterPro" id="IPR041516">
    <property type="entry name" value="LACTB2_WH"/>
</dbReference>
<evidence type="ECO:0000259" key="1">
    <source>
        <dbReference type="SMART" id="SM00849"/>
    </source>
</evidence>
<dbReference type="RefSeq" id="WP_342848636.1">
    <property type="nucleotide sequence ID" value="NZ_JBBMQO010000006.1"/>
</dbReference>
<name>A0ABU9T863_9HYPH</name>
<sequence>MTTNDMFSKNFTPQHGEAVSVAPNVMRVTCANTGPFTFQGTNSYIVGSETLAVIDPGPENDTHLQALLQAINGRTVSHIIITHTHIDHSPLAAHLKNHTGAKIVGAAPHFAARELHLGEVNALDASADRDYAPDAILADGELVEGSEWALQAISTPGHTANHLSFALNDTGIVFTGDHIMAWATSIVAPPDGSMNQYMDSLDKMLARDDRLYFPGHGGPVTSPKRFVRGLKTHRKMREGAILERLSKGDETIPEMVGQIYRSTDPRLHGAAGLSVFAQLEALIERGLVTCEGDASLENRFKLANDKT</sequence>
<feature type="domain" description="Metallo-beta-lactamase" evidence="1">
    <location>
        <begin position="40"/>
        <end position="216"/>
    </location>
</feature>
<dbReference type="EMBL" id="JBBMQO010000006">
    <property type="protein sequence ID" value="MEM5502305.1"/>
    <property type="molecule type" value="Genomic_DNA"/>
</dbReference>
<organism evidence="2 3">
    <name type="scientific">Ahrensia kielensis</name>
    <dbReference type="NCBI Taxonomy" id="76980"/>
    <lineage>
        <taxon>Bacteria</taxon>
        <taxon>Pseudomonadati</taxon>
        <taxon>Pseudomonadota</taxon>
        <taxon>Alphaproteobacteria</taxon>
        <taxon>Hyphomicrobiales</taxon>
        <taxon>Ahrensiaceae</taxon>
        <taxon>Ahrensia</taxon>
    </lineage>
</organism>
<dbReference type="Pfam" id="PF17778">
    <property type="entry name" value="WHD_BLACT"/>
    <property type="match status" value="1"/>
</dbReference>
<dbReference type="SUPFAM" id="SSF56281">
    <property type="entry name" value="Metallo-hydrolase/oxidoreductase"/>
    <property type="match status" value="1"/>
</dbReference>
<dbReference type="Pfam" id="PF00753">
    <property type="entry name" value="Lactamase_B"/>
    <property type="match status" value="1"/>
</dbReference>
<dbReference type="SMART" id="SM00849">
    <property type="entry name" value="Lactamase_B"/>
    <property type="match status" value="1"/>
</dbReference>
<comment type="caution">
    <text evidence="2">The sequence shown here is derived from an EMBL/GenBank/DDBJ whole genome shotgun (WGS) entry which is preliminary data.</text>
</comment>
<dbReference type="Gene3D" id="1.10.10.10">
    <property type="entry name" value="Winged helix-like DNA-binding domain superfamily/Winged helix DNA-binding domain"/>
    <property type="match status" value="1"/>
</dbReference>
<dbReference type="InterPro" id="IPR036388">
    <property type="entry name" value="WH-like_DNA-bd_sf"/>
</dbReference>
<dbReference type="CDD" id="cd16278">
    <property type="entry name" value="metallo-hydrolase-like_MBL-fold"/>
    <property type="match status" value="1"/>
</dbReference>
<evidence type="ECO:0000313" key="3">
    <source>
        <dbReference type="Proteomes" id="UP001477870"/>
    </source>
</evidence>
<dbReference type="InterPro" id="IPR050662">
    <property type="entry name" value="Sec-metab_biosynth-thioest"/>
</dbReference>
<accession>A0ABU9T863</accession>
<proteinExistence type="predicted"/>
<dbReference type="Proteomes" id="UP001477870">
    <property type="component" value="Unassembled WGS sequence"/>
</dbReference>
<dbReference type="InterPro" id="IPR001279">
    <property type="entry name" value="Metallo-B-lactamas"/>
</dbReference>
<dbReference type="PANTHER" id="PTHR23131:SF0">
    <property type="entry name" value="ENDORIBONUCLEASE LACTB2"/>
    <property type="match status" value="1"/>
</dbReference>
<evidence type="ECO:0000313" key="2">
    <source>
        <dbReference type="EMBL" id="MEM5502305.1"/>
    </source>
</evidence>
<protein>
    <submittedName>
        <fullName evidence="2">MBL fold metallo-hydrolase</fullName>
    </submittedName>
</protein>
<dbReference type="InterPro" id="IPR036866">
    <property type="entry name" value="RibonucZ/Hydroxyglut_hydro"/>
</dbReference>
<reference evidence="2 3" key="1">
    <citation type="submission" date="2024-03" db="EMBL/GenBank/DDBJ databases">
        <title>Community enrichment and isolation of bacterial strains for fucoidan degradation.</title>
        <authorList>
            <person name="Sichert A."/>
        </authorList>
    </citation>
    <scope>NUCLEOTIDE SEQUENCE [LARGE SCALE GENOMIC DNA]</scope>
    <source>
        <strain evidence="2 3">AS62</strain>
    </source>
</reference>
<gene>
    <name evidence="2" type="ORF">WNY59_11985</name>
</gene>